<evidence type="ECO:0000256" key="2">
    <source>
        <dbReference type="ARBA" id="ARBA00007599"/>
    </source>
</evidence>
<dbReference type="PANTHER" id="PTHR33540">
    <property type="entry name" value="TRNA THREONYLCARBAMOYLADENOSINE BIOSYNTHESIS PROTEIN TSAE"/>
    <property type="match status" value="1"/>
</dbReference>
<dbReference type="PANTHER" id="PTHR33540:SF2">
    <property type="entry name" value="TRNA THREONYLCARBAMOYLADENOSINE BIOSYNTHESIS PROTEIN TSAE"/>
    <property type="match status" value="1"/>
</dbReference>
<dbReference type="InterPro" id="IPR027417">
    <property type="entry name" value="P-loop_NTPase"/>
</dbReference>
<keyword evidence="7" id="KW-0547">Nucleotide-binding</keyword>
<evidence type="ECO:0000256" key="7">
    <source>
        <dbReference type="ARBA" id="ARBA00022741"/>
    </source>
</evidence>
<evidence type="ECO:0000313" key="11">
    <source>
        <dbReference type="EMBL" id="ALS56040.1"/>
    </source>
</evidence>
<dbReference type="SUPFAM" id="SSF52540">
    <property type="entry name" value="P-loop containing nucleoside triphosphate hydrolases"/>
    <property type="match status" value="1"/>
</dbReference>
<protein>
    <recommendedName>
        <fullName evidence="3">tRNA threonylcarbamoyladenosine biosynthesis protein TsaE</fullName>
    </recommendedName>
    <alternativeName>
        <fullName evidence="10">t(6)A37 threonylcarbamoyladenosine biosynthesis protein TsaE</fullName>
    </alternativeName>
</protein>
<evidence type="ECO:0000256" key="4">
    <source>
        <dbReference type="ARBA" id="ARBA00022490"/>
    </source>
</evidence>
<dbReference type="GO" id="GO:0005524">
    <property type="term" value="F:ATP binding"/>
    <property type="evidence" value="ECO:0007669"/>
    <property type="project" value="UniProtKB-KW"/>
</dbReference>
<reference evidence="11" key="1">
    <citation type="journal article" date="2016" name="ISME J.">
        <title>Functional metagenomic screen reveals new and diverse microbial rhodopsins.</title>
        <authorList>
            <person name="Pushkarev A."/>
            <person name="Beja O."/>
        </authorList>
    </citation>
    <scope>NUCLEOTIDE SEQUENCE</scope>
</reference>
<keyword evidence="5" id="KW-0819">tRNA processing</keyword>
<keyword evidence="4" id="KW-0963">Cytoplasm</keyword>
<dbReference type="GO" id="GO:0005737">
    <property type="term" value="C:cytoplasm"/>
    <property type="evidence" value="ECO:0007669"/>
    <property type="project" value="UniProtKB-SubCell"/>
</dbReference>
<organism evidence="11">
    <name type="scientific">uncultured bacterium EIL107F05</name>
    <dbReference type="NCBI Taxonomy" id="1768198"/>
    <lineage>
        <taxon>Bacteria</taxon>
        <taxon>environmental samples</taxon>
    </lineage>
</organism>
<dbReference type="Gene3D" id="3.40.50.300">
    <property type="entry name" value="P-loop containing nucleotide triphosphate hydrolases"/>
    <property type="match status" value="1"/>
</dbReference>
<name>A0A0U2W8H2_9BACT</name>
<dbReference type="AlphaFoldDB" id="A0A0U2W8H2"/>
<keyword evidence="9" id="KW-0460">Magnesium</keyword>
<dbReference type="GO" id="GO:0046872">
    <property type="term" value="F:metal ion binding"/>
    <property type="evidence" value="ECO:0007669"/>
    <property type="project" value="UniProtKB-KW"/>
</dbReference>
<evidence type="ECO:0000256" key="5">
    <source>
        <dbReference type="ARBA" id="ARBA00022694"/>
    </source>
</evidence>
<evidence type="ECO:0000256" key="8">
    <source>
        <dbReference type="ARBA" id="ARBA00022840"/>
    </source>
</evidence>
<evidence type="ECO:0000256" key="3">
    <source>
        <dbReference type="ARBA" id="ARBA00019010"/>
    </source>
</evidence>
<comment type="similarity">
    <text evidence="2">Belongs to the TsaE family.</text>
</comment>
<evidence type="ECO:0000256" key="6">
    <source>
        <dbReference type="ARBA" id="ARBA00022723"/>
    </source>
</evidence>
<dbReference type="InterPro" id="IPR003442">
    <property type="entry name" value="T6A_TsaE"/>
</dbReference>
<evidence type="ECO:0000256" key="10">
    <source>
        <dbReference type="ARBA" id="ARBA00032441"/>
    </source>
</evidence>
<dbReference type="GO" id="GO:0002949">
    <property type="term" value="P:tRNA threonylcarbamoyladenosine modification"/>
    <property type="evidence" value="ECO:0007669"/>
    <property type="project" value="InterPro"/>
</dbReference>
<sequence length="155" mass="17484">MQIELIDESMTNKLGEALAKSCPEAPFLATLKGNLGVGKSHLVRAFLKKLGVTDTIPSPTYTLCETYTINRTQVISHMDLYRLQDPEELEFLGFREMLDGHGMLIEWPERAASFLPSPDLDLHLMWDGERRICVLAAKSKKGEHWLSKLEVLNAT</sequence>
<accession>A0A0U2W8H2</accession>
<evidence type="ECO:0000256" key="9">
    <source>
        <dbReference type="ARBA" id="ARBA00022842"/>
    </source>
</evidence>
<keyword evidence="6" id="KW-0479">Metal-binding</keyword>
<evidence type="ECO:0000256" key="1">
    <source>
        <dbReference type="ARBA" id="ARBA00004496"/>
    </source>
</evidence>
<dbReference type="EMBL" id="KT201085">
    <property type="protein sequence ID" value="ALS56040.1"/>
    <property type="molecule type" value="Genomic_DNA"/>
</dbReference>
<proteinExistence type="inferred from homology"/>
<dbReference type="Pfam" id="PF02367">
    <property type="entry name" value="TsaE"/>
    <property type="match status" value="1"/>
</dbReference>
<keyword evidence="8" id="KW-0067">ATP-binding</keyword>
<comment type="subcellular location">
    <subcellularLocation>
        <location evidence="1">Cytoplasm</location>
    </subcellularLocation>
</comment>
<dbReference type="NCBIfam" id="TIGR00150">
    <property type="entry name" value="T6A_YjeE"/>
    <property type="match status" value="1"/>
</dbReference>